<dbReference type="PANTHER" id="PTHR19241">
    <property type="entry name" value="ATP-BINDING CASSETTE TRANSPORTER"/>
    <property type="match status" value="1"/>
</dbReference>
<dbReference type="AlphaFoldDB" id="A0AAN7FH37"/>
<evidence type="ECO:0000313" key="3">
    <source>
        <dbReference type="EMBL" id="KAK4592787.1"/>
    </source>
</evidence>
<dbReference type="Proteomes" id="UP001324115">
    <property type="component" value="Unassembled WGS sequence"/>
</dbReference>
<proteinExistence type="predicted"/>
<comment type="caution">
    <text evidence="3">The sequence shown here is derived from an EMBL/GenBank/DDBJ whole genome shotgun (WGS) entry which is preliminary data.</text>
</comment>
<dbReference type="EMBL" id="JAXUIC010000004">
    <property type="protein sequence ID" value="KAK4592787.1"/>
    <property type="molecule type" value="Genomic_DNA"/>
</dbReference>
<keyword evidence="4" id="KW-1185">Reference proteome</keyword>
<evidence type="ECO:0000256" key="1">
    <source>
        <dbReference type="ARBA" id="ARBA00022448"/>
    </source>
</evidence>
<accession>A0AAN7FH37</accession>
<organism evidence="3 4">
    <name type="scientific">Quercus rubra</name>
    <name type="common">Northern red oak</name>
    <name type="synonym">Quercus borealis</name>
    <dbReference type="NCBI Taxonomy" id="3512"/>
    <lineage>
        <taxon>Eukaryota</taxon>
        <taxon>Viridiplantae</taxon>
        <taxon>Streptophyta</taxon>
        <taxon>Embryophyta</taxon>
        <taxon>Tracheophyta</taxon>
        <taxon>Spermatophyta</taxon>
        <taxon>Magnoliopsida</taxon>
        <taxon>eudicotyledons</taxon>
        <taxon>Gunneridae</taxon>
        <taxon>Pentapetalae</taxon>
        <taxon>rosids</taxon>
        <taxon>fabids</taxon>
        <taxon>Fagales</taxon>
        <taxon>Fagaceae</taxon>
        <taxon>Quercus</taxon>
    </lineage>
</organism>
<keyword evidence="2" id="KW-0472">Membrane</keyword>
<reference evidence="3 4" key="1">
    <citation type="journal article" date="2023" name="G3 (Bethesda)">
        <title>A haplotype-resolved chromosome-scale genome for Quercus rubra L. provides insights into the genetics of adaptive traits for red oak species.</title>
        <authorList>
            <person name="Kapoor B."/>
            <person name="Jenkins J."/>
            <person name="Schmutz J."/>
            <person name="Zhebentyayeva T."/>
            <person name="Kuelheim C."/>
            <person name="Coggeshall M."/>
            <person name="Heim C."/>
            <person name="Lasky J.R."/>
            <person name="Leites L."/>
            <person name="Islam-Faridi N."/>
            <person name="Romero-Severson J."/>
            <person name="DeLeo V.L."/>
            <person name="Lucas S.M."/>
            <person name="Lazic D."/>
            <person name="Gailing O."/>
            <person name="Carlson J."/>
            <person name="Staton M."/>
        </authorList>
    </citation>
    <scope>NUCLEOTIDE SEQUENCE [LARGE SCALE GENOMIC DNA]</scope>
    <source>
        <strain evidence="3">Pseudo-F2</strain>
    </source>
</reference>
<evidence type="ECO:0000313" key="4">
    <source>
        <dbReference type="Proteomes" id="UP001324115"/>
    </source>
</evidence>
<name>A0AAN7FH37_QUERU</name>
<feature type="transmembrane region" description="Helical" evidence="2">
    <location>
        <begin position="103"/>
        <end position="124"/>
    </location>
</feature>
<keyword evidence="1" id="KW-0813">Transport</keyword>
<sequence length="152" mass="17593">MGFKCPERKGVADFLQEVTSRKDQEQYWAQKDKPYTFVTVKKFAEAFQSFHVGRKLGDELATQFDKAKSHPAASTTRKYGVKKAELVKACLSREFLLINSNSFVYIFKFIQLTIMAMIVMTTFLQTDMHRNSVTDIHDRCKPSYFLEAKEAQ</sequence>
<protein>
    <submittedName>
        <fullName evidence="3">Uncharacterized protein</fullName>
    </submittedName>
</protein>
<evidence type="ECO:0000256" key="2">
    <source>
        <dbReference type="SAM" id="Phobius"/>
    </source>
</evidence>
<gene>
    <name evidence="3" type="ORF">RGQ29_017079</name>
</gene>
<keyword evidence="2" id="KW-1133">Transmembrane helix</keyword>
<keyword evidence="2" id="KW-0812">Transmembrane</keyword>